<sequence>MRNHRHTYLLSLLLLSCLYSQLSFAQDGTGNYVYGMCTSSALAPVYKQDFGTAASPGTKARVPSGFITNYIYDNVGTDGHYIVTPLVQNSGKNDWAVGGDHTGNPNGNMFLVNAGTGANLFFSQRVDNLCPGSVYSFSAWLANVNTISNTLPICGSNYVYPKVTFNIKSTSGTLLGTFTTDTLPLTKDRKSGTGVNWKQYGFQFSLPSGTTSLILEMSDYWGGLPQCGNDLALDDILFSACTPTVTATINSANSATVCSGSSITMSSSIANSPFSNPAYQWQKSIDGGMTWTNVGAPGTSASGFTIPSTVVSDGGLYRVIVGPDVASLSSATCTTASNSVTLTINPTPAVTVTGSTPICSGNTLFLSSNVTGGTPAFTYNWSGPNGFVATVGNPSITNTTTAASGTYALTVTDTKGCTANASTVITVNQTPVVAAITGPNGGCAGSTIQLSSSTAGGTWSSSNTSVATVDNTGLVTILTDGTSTITYTVTNNGCSASVTKNISAASVFMSPNVLECNDGVRTYDSTAANPYRVKYDNPATGSFLWTVTDSAGTDVTSSVFKSPATPTSPYPSLQLIRGNWYTVRVSYTNNGVTCAASHKVYKQIYVTVAINGSRDTTVCYNTNPVPLSASTSTVVNKLSWTTSGTGTFSNNGTSATTTTYTPSAADKASGMITITVTASTSLNATGICGNATATDNMILRIYPDNTGKDSAKTICSNTTINYTPVSVIAGSTFSWTSTVTSGNVSGNSPSGTGNIIDSLVNLSNTNNGVVNYTITPYAFTPSNISCPGTPFNFKVTLQPRPAITITNNTASLCTGTTTNIQFISSIAGSQYTWSSSVISGTASGNSSNVVPSGTNTINDVLTNSSTTANATVRYIITATPPTGCTRTDSSTTVLVYALPTKAVAGSAQSLCNATSAMLSGNTPIIGTGTWTLASGPSGSSFSNPNSPSTAVNGLTPGTYKFVWSIVNGSCAASTDTVTVTNSAQTVAGTLASPATVCAGSNTGTLTLSGYTGSILSWQSSTDGGTTWANIVNTTNTYTYNNLTTSTLFRAVVQNGACNTVNTPSVAITVTPTPGSGTLAANAAVCAASNSGTLNLTGYTGTVIRWESSTDNGTTWASIANTTSSYSYANITATTLYRAVVQSGNCGIVNSNNVTITVNPQTVAGTLAAGNTVCATANTGTLTLSGYTGSILNWQSSTDNGATWTNIANTTANYTYNNLAATTLFRAQVQSGVCNNISSNTVTITVMQPVTVANAGSNQTLCNVTSTTMAANAPLSGTGTWTQVSGPTTASFTNANNPFTTVNNLIPGTYQFQWTITNNPCTASQSTVQVHIDPATVPGTLASPATVCAVSNTGSLTLSGYTSTILNWQSSVDNGTTWTNITNTTANYTYNNLTATTLFRAQVQSGSCAAQYSNNVAITVAQAVTPSNAGPNQALCNVTSTTMAATAATSGTGTWTMVSGPSAASFTDSHNPFTTVNNLTSGVYQFQWAVSNGVCASSQSTVQVSIDPQTVPGSLASPATVCATSNTGILTLSGYTTTILKWQSSVDNGTTWTDIANTANTYTYNNLTATTLFRASVKSGACAAQNSNNVAITVLQTVTPSAAGSDQQLCNVTSATMAANAPTSGTGTWSMVTGPTIASFTDSHNPNTTVNNLGFGTYQFKWTISNGYCASSQSTVNVTINTPSVPGTLAANATVCATANNGTLTLSGYSTNILRWESSTDNGTTWINIANAGNNTYTYNNLTTTTQYRAFVQNTVCPAAYSNAAIITVFQPVTASNAGPAQTLCNVSSATLAANAPTSGTGTWTKASGPTAVSFTNPNDPNTTVSGLSTGTYQFVWTISNGVCASSQSTVQVKVDALTAPGTLASPATVCATANAGTLTLSSYSTNILHWESSTDNGNTWTNIANTANTYTYNNIPVTTLYRVLVKNGVCASQYSNNVAITALAAVSTANAGPDQQLCNVTATTMAATLPTSGTGTWTQVSGPSTATYTNLHDPNTTISGLSFGAYQFKWTVSNGYCANSEATVNITVNTPSVPGTLAANATVCATANNGTLTLTGYSTNIVRWESSADNGSTWSNIANTAATYAYTNLTATTLFRALVQNTVCPALYSNPVTVTVFQPVTVSNAGPNQILCNVTSATLAGNTPTSGSGTWTKVSGPTAVSFTNPNSATTTVSGLAAGTYILQWTISNGVCASSQSTVQIEVDPPTIPGTLASPATVCATANAGTLTLSGYSSSILHWESSIDNGNTWGAIVNTSNTYTYNNLTTTTLFRASVKSGSCAAQYSNNVAVTVAPAVTTANAGTNQTLCNVTAITLAGNIPTSGTGTWTKISGPTAVTFTNANDPNTTVNGLTTGTYQFQWTISNGVCASSQSTVQVQIDPATVTGTLATPASVCATSNAGTLTLSGYTSSILKWQSSVDNGNTWLDIANTNNTYTYNNLTQSTLYRASVKSGVCAAQYSNNVAITVLQAVTAANAGPDQQLCNVTSATLAGNTPSSGTGTWSFVSGPSAVTFTNPNNPTTSVYGLTTGSYQLRWTISNGPCAVSQSVMNITVFAPSAPGTLASDATVCATANGGTVSLSGYSTNILRWESSIDNGNTWSNIANTANTYNYSNLTTTTKYRALVQNGICPALYSNLVTVNVIQPVSAANAGPNQNITFIFASAQLNAVPPTSGTGQWSQLSGPTNVGFVNTADPKTTITGLTYIAGPPASNGVYTFRWTVSNGVCANSYADMTITVAPPTNPGVIGPDQVVCRGVNHGTLTLTGYDGTILQWEDSTSTTTWQPIASTVGANTPTYTFNNLLVTTYYRALVQKSGGQALYSGVSATITVVQPVTPSNAGPDQSLCSTSTTTLAGNTPTQGTGKWTQTGGSPATIVNLLDPNTVVNGLAVGTYQFAWTISNGICADSKTFVNVTVHPLTVPGNLVTPSTVCANVNNGNLSLSGYTGSILKWQSSTDNGTTWADIANITAGYTYNNISATTEYRVLVQNSPCPSLYSNIVTIRALPAVTTAHAGPAQDLCNVSSATLAGNTPTSGTGTWSFVSGPSTVTFNDIHNPTTDVYGLVQGTYKLMFTISNALCTPSTDVVTINVHPPTVAGSLAAPATVCATSNTGTLNLTGYTGIINKWQSSTNNGATWTDISNTTANYTYSNLITNTQFRAEVQNLACPSLVSNVVAITVIQPVTTANAGPDQQLCNVASTTLAGNNPTSGTGIWTQVSGPSTASFTNPNAYNTTVNSLVVGTYVFQWTISNNTCASSQSTMKVTVNAATVAGTLAAPATACATSNTGTLNLTGYAGTINKWQSSIDNGTTWIDITNTTASYNYTNLTATTLFRAQVQNAVCPALPSNNVTITILQPVTTANAGPDQQLCNTTSTSLAGNVPSSGTGTWSQVSGPSTGSFVNNTDPHTVVNGLTVGTYTFQWTISNSTCANSQSTVKITVYPATVAGSLVAPATVCATSNTGTLNLTGNTGNINKWQSSIDNGTTWTNITNTAANYTYNNLTTSTQFRAEVQNAVCPALVSNVVTITVIQPVTTANAGPDQQLCNVASATLAGNNPASGTGTWTQISGPSTASFTNPNAYNTTVSGLATGTYQFQWTISNNTCASSQSTMKVTVYAATVAGTLAAPATVCATSNNGTLNLTGYTGTINKWEYSINNGSTWTAIANTTASYTYNNLTANTQFRAEVQNAVCPALISTAVTITVLQPVTTANAGSDQQLCNVSSAKLSANTPTSGTGTWSMVSGPAAVTFTNPNDPATTVNGLQAGTYQLAWTITNAACAQSTATMKITVYAATVAGSLAAPATVCATANTGTLNLTGYTGNINKWQSSVDNGTTWADIANTTANLTYNNLNTTTQFRAQVQNGACLVLASGLVTITVLQPVTTANAGPDQQLCNVASATLAGNNPTSGTGTWTQISGPSTASFTNPNAYNTTVSGLATGTYQFQWTISNNTCASSQSTMKVTVYAATVAGTLAAPATVCATANTGTLNLTGNKGAVNKWQSSIDNGNTWSDIANTAANFTYNNLNTTTQFRVQVQNVVCPALVSTAVTITVLQPVTTANAGSDQQLCNVTSAKLNANTPASGTGTWSMVSGPAVISFTNPNDPATTVNGLQAGTYQLAWTISNAACAQSSATMKITVYAATVAGSLAAPATVCATANTGNLNLSGYTGSINKWQSSTDNGTTWTDIAFTGAGYTYNNLTATTQFRAQVQNGVCLTQTSGLVTITVLQPVTTAHAGPAQNLCNVSVTRLAANTPSSGTGTWSLISGPSVVVFSNVNDAAATVSGLQPGTYKFAWNISNGSCADSKDSVAVTVFALSNGGKLAPDAFACVTGNAGKLQVAGYTGNIVRWEISTDSGTTWNSTSNVAATYNYNNLLTTTQFRVLVQNGPCSIAYSNIATINVRPASVGGKLNSASSAVCATANIDSLRLTGYTGVVQHWEYSTDKGVSWTSFINSEDKYTYTNLTTTTWFRVLVQSSVCSSAYSDTFVIRVDSATVAGQLASDAVVCYNANNGSIKLSGRTGSVLRWEFSTDSTHSWNALNKNTSDVQQYNNLLTTTWYRTWVQNGACASMPTNVVTITTMQPVTIAHAGPNQLLCDGSSRVTLAANLPTSGVGKWSMASGPSTPSFLNVLSPATDVSGLQKGVYKFVWTIANDVCNSSSDTVTITIDKLQTGFRLSAINDCGKTTFFFTDTTSTSFGILRWKWYTPGVGGDTVRTRNNSIVYTADGMQSIALTVQSNSGCVNTRQANYKVTVFDFPQANINAVTEICKTQFMRVSPDVHSKDSIAYFLWNLGNGKKSLDSVVTVQYVEDGYYTVKLTVATINRCFDSAFKAITVHPIPAVTITSSTNVCKGDTATLKADGAASYIWSDQNNNILCSNCQVLKVQPGSSSQYKVVGVSQYGCSEIQTTNLHLVQPLKMLAAKGDTICFGQSKQLFAAGANSYTWYPETALSNKNAATPVVSPDQTTTYHVIGKDQYGCFADTAEVKMVVGRPTAIHIGKDTVMSAGDVLQIKTVTERPDIVKWAWYGSSNFSCYNCATPQLKVGDDVSLICRATNRYGCISIDTLNIKTFCPGTLVFIPNAFSPDGDGINDVLMIQGKGVKVIKSFRIFNRWGEVVFEKMNFQPGDPAYAWDGKVRGKPAAPDVFVYICEVICDKGVPSFFKGNITILK</sequence>
<dbReference type="InterPro" id="IPR008964">
    <property type="entry name" value="Invasin/intimin_cell_adhesion"/>
</dbReference>
<evidence type="ECO:0000256" key="1">
    <source>
        <dbReference type="SAM" id="SignalP"/>
    </source>
</evidence>
<dbReference type="PROSITE" id="PS50835">
    <property type="entry name" value="IG_LIKE"/>
    <property type="match status" value="2"/>
</dbReference>
<comment type="caution">
    <text evidence="4">The sequence shown here is derived from an EMBL/GenBank/DDBJ whole genome shotgun (WGS) entry which is preliminary data.</text>
</comment>
<feature type="chain" id="PRO_5036493173" evidence="1">
    <location>
        <begin position="26"/>
        <end position="5157"/>
    </location>
</feature>
<feature type="domain" description="PKD" evidence="2">
    <location>
        <begin position="4776"/>
        <end position="4808"/>
    </location>
</feature>
<dbReference type="EMBL" id="FNNO01000004">
    <property type="protein sequence ID" value="SDW62577.1"/>
    <property type="molecule type" value="Genomic_DNA"/>
</dbReference>
<proteinExistence type="predicted"/>
<dbReference type="PANTHER" id="PTHR46182:SF1">
    <property type="entry name" value="DYSLEXIA-ASSOCIATED PROTEIN KIAA0319"/>
    <property type="match status" value="1"/>
</dbReference>
<feature type="signal peptide" evidence="1">
    <location>
        <begin position="1"/>
        <end position="25"/>
    </location>
</feature>
<dbReference type="InterPro" id="IPR003343">
    <property type="entry name" value="Big_2"/>
</dbReference>
<accession>A0A8X8IEL6</accession>
<dbReference type="Proteomes" id="UP000198711">
    <property type="component" value="Unassembled WGS sequence"/>
</dbReference>
<dbReference type="PANTHER" id="PTHR46182">
    <property type="entry name" value="FI19480P1"/>
    <property type="match status" value="1"/>
</dbReference>
<keyword evidence="1" id="KW-0732">Signal</keyword>
<evidence type="ECO:0000313" key="5">
    <source>
        <dbReference type="Proteomes" id="UP000198711"/>
    </source>
</evidence>
<evidence type="ECO:0000259" key="2">
    <source>
        <dbReference type="PROSITE" id="PS50093"/>
    </source>
</evidence>
<dbReference type="InterPro" id="IPR036278">
    <property type="entry name" value="Sialidase_sf"/>
</dbReference>
<organism evidence="4 5">
    <name type="scientific">Hydrobacter penzbergensis</name>
    <dbReference type="NCBI Taxonomy" id="1235997"/>
    <lineage>
        <taxon>Bacteria</taxon>
        <taxon>Pseudomonadati</taxon>
        <taxon>Bacteroidota</taxon>
        <taxon>Chitinophagia</taxon>
        <taxon>Chitinophagales</taxon>
        <taxon>Chitinophagaceae</taxon>
        <taxon>Hydrobacter</taxon>
    </lineage>
</organism>
<dbReference type="InterPro" id="IPR000601">
    <property type="entry name" value="PKD_dom"/>
</dbReference>
<reference evidence="4 5" key="1">
    <citation type="submission" date="2016-10" db="EMBL/GenBank/DDBJ databases">
        <authorList>
            <person name="Varghese N."/>
            <person name="Submissions S."/>
        </authorList>
    </citation>
    <scope>NUCLEOTIDE SEQUENCE [LARGE SCALE GENOMIC DNA]</scope>
    <source>
        <strain evidence="4 5">DSM 25353</strain>
    </source>
</reference>
<dbReference type="GO" id="GO:0005886">
    <property type="term" value="C:plasma membrane"/>
    <property type="evidence" value="ECO:0007669"/>
    <property type="project" value="TreeGrafter"/>
</dbReference>
<feature type="domain" description="Ig-like" evidence="3">
    <location>
        <begin position="348"/>
        <end position="428"/>
    </location>
</feature>
<dbReference type="PROSITE" id="PS51257">
    <property type="entry name" value="PROKAR_LIPOPROTEIN"/>
    <property type="match status" value="1"/>
</dbReference>
<dbReference type="Pfam" id="PF02368">
    <property type="entry name" value="Big_2"/>
    <property type="match status" value="1"/>
</dbReference>
<feature type="domain" description="Ig-like" evidence="3">
    <location>
        <begin position="243"/>
        <end position="329"/>
    </location>
</feature>
<dbReference type="InterPro" id="IPR029865">
    <property type="entry name" value="KIAA0319-like"/>
</dbReference>
<dbReference type="SUPFAM" id="SSF50939">
    <property type="entry name" value="Sialidases"/>
    <property type="match status" value="1"/>
</dbReference>
<dbReference type="SUPFAM" id="SSF49373">
    <property type="entry name" value="Invasin/intimin cell-adhesion fragments"/>
    <property type="match status" value="1"/>
</dbReference>
<dbReference type="InterPro" id="IPR007110">
    <property type="entry name" value="Ig-like_dom"/>
</dbReference>
<name>A0A8X8IEL6_9BACT</name>
<dbReference type="InterPro" id="IPR013783">
    <property type="entry name" value="Ig-like_fold"/>
</dbReference>
<evidence type="ECO:0000259" key="3">
    <source>
        <dbReference type="PROSITE" id="PS50835"/>
    </source>
</evidence>
<dbReference type="SMART" id="SM00089">
    <property type="entry name" value="PKD"/>
    <property type="match status" value="3"/>
</dbReference>
<keyword evidence="5" id="KW-1185">Reference proteome</keyword>
<dbReference type="RefSeq" id="WP_092723165.1">
    <property type="nucleotide sequence ID" value="NZ_FNNO01000004.1"/>
</dbReference>
<dbReference type="PROSITE" id="PS50093">
    <property type="entry name" value="PKD"/>
    <property type="match status" value="1"/>
</dbReference>
<evidence type="ECO:0000313" key="4">
    <source>
        <dbReference type="EMBL" id="SDW62577.1"/>
    </source>
</evidence>
<gene>
    <name evidence="4" type="ORF">SAMN05444410_104140</name>
</gene>
<dbReference type="Pfam" id="PF13585">
    <property type="entry name" value="CHU_C"/>
    <property type="match status" value="1"/>
</dbReference>
<dbReference type="Gene3D" id="2.60.40.1080">
    <property type="match status" value="1"/>
</dbReference>
<protein>
    <submittedName>
        <fullName evidence="4">Gliding motility-associated C-terminal domain-containing protein</fullName>
    </submittedName>
</protein>
<dbReference type="InterPro" id="IPR035986">
    <property type="entry name" value="PKD_dom_sf"/>
</dbReference>
<dbReference type="GO" id="GO:0031410">
    <property type="term" value="C:cytoplasmic vesicle"/>
    <property type="evidence" value="ECO:0007669"/>
    <property type="project" value="TreeGrafter"/>
</dbReference>
<dbReference type="SUPFAM" id="SSF49299">
    <property type="entry name" value="PKD domain"/>
    <property type="match status" value="1"/>
</dbReference>
<dbReference type="Gene3D" id="2.60.40.10">
    <property type="entry name" value="Immunoglobulins"/>
    <property type="match status" value="22"/>
</dbReference>
<dbReference type="InterPro" id="IPR022409">
    <property type="entry name" value="PKD/Chitinase_dom"/>
</dbReference>
<dbReference type="Pfam" id="PF22352">
    <property type="entry name" value="K319L-like_PKD"/>
    <property type="match status" value="11"/>
</dbReference>